<dbReference type="PROSITE" id="PS00284">
    <property type="entry name" value="SERPIN"/>
    <property type="match status" value="1"/>
</dbReference>
<dbReference type="InterPro" id="IPR042185">
    <property type="entry name" value="Serpin_sf_2"/>
</dbReference>
<evidence type="ECO:0000313" key="3">
    <source>
        <dbReference type="Proteomes" id="UP000046392"/>
    </source>
</evidence>
<dbReference type="AlphaFoldDB" id="A0A0N5B8F7"/>
<dbReference type="InterPro" id="IPR023795">
    <property type="entry name" value="Serpin_CS"/>
</dbReference>
<dbReference type="PANTHER" id="PTHR11461:SF211">
    <property type="entry name" value="GH10112P-RELATED"/>
    <property type="match status" value="1"/>
</dbReference>
<dbReference type="SUPFAM" id="SSF56574">
    <property type="entry name" value="Serpins"/>
    <property type="match status" value="1"/>
</dbReference>
<dbReference type="InterPro" id="IPR042178">
    <property type="entry name" value="Serpin_sf_1"/>
</dbReference>
<organism evidence="3 4">
    <name type="scientific">Strongyloides papillosus</name>
    <name type="common">Intestinal threadworm</name>
    <dbReference type="NCBI Taxonomy" id="174720"/>
    <lineage>
        <taxon>Eukaryota</taxon>
        <taxon>Metazoa</taxon>
        <taxon>Ecdysozoa</taxon>
        <taxon>Nematoda</taxon>
        <taxon>Chromadorea</taxon>
        <taxon>Rhabditida</taxon>
        <taxon>Tylenchina</taxon>
        <taxon>Panagrolaimomorpha</taxon>
        <taxon>Strongyloidoidea</taxon>
        <taxon>Strongyloididae</taxon>
        <taxon>Strongyloides</taxon>
    </lineage>
</organism>
<dbReference type="Gene3D" id="2.30.39.10">
    <property type="entry name" value="Alpha-1-antitrypsin, domain 1"/>
    <property type="match status" value="1"/>
</dbReference>
<name>A0A0N5B8F7_STREA</name>
<dbReference type="InterPro" id="IPR023796">
    <property type="entry name" value="Serpin_dom"/>
</dbReference>
<dbReference type="Proteomes" id="UP000046392">
    <property type="component" value="Unplaced"/>
</dbReference>
<evidence type="ECO:0000256" key="1">
    <source>
        <dbReference type="ARBA" id="ARBA00009500"/>
    </source>
</evidence>
<evidence type="ECO:0000313" key="4">
    <source>
        <dbReference type="WBParaSite" id="SPAL_0000233000.1"/>
    </source>
</evidence>
<dbReference type="GO" id="GO:0005615">
    <property type="term" value="C:extracellular space"/>
    <property type="evidence" value="ECO:0007669"/>
    <property type="project" value="InterPro"/>
</dbReference>
<dbReference type="Gene3D" id="3.30.497.10">
    <property type="entry name" value="Antithrombin, subunit I, domain 2"/>
    <property type="match status" value="1"/>
</dbReference>
<accession>A0A0N5B8F7</accession>
<dbReference type="WBParaSite" id="SPAL_0000233000.1">
    <property type="protein sequence ID" value="SPAL_0000233000.1"/>
    <property type="gene ID" value="SPAL_0000233000"/>
</dbReference>
<dbReference type="InterPro" id="IPR036186">
    <property type="entry name" value="Serpin_sf"/>
</dbReference>
<comment type="similarity">
    <text evidence="1">Belongs to the serpin family.</text>
</comment>
<dbReference type="STRING" id="174720.A0A0N5B8F7"/>
<reference evidence="4" key="1">
    <citation type="submission" date="2017-02" db="UniProtKB">
        <authorList>
            <consortium name="WormBaseParasite"/>
        </authorList>
    </citation>
    <scope>IDENTIFICATION</scope>
</reference>
<protein>
    <submittedName>
        <fullName evidence="4">SERPIN domain-containing protein</fullName>
    </submittedName>
</protein>
<keyword evidence="3" id="KW-1185">Reference proteome</keyword>
<sequence length="122" mass="14105">MDRKNLLKLITSACCYRNVILTMLKFRVESLYSMKKVLTKMGLVTPFNDKSNFTGITSNVGFWFENIVQKVFIDVNEKGTKVEPEIPSIVLNHEEEIIVKANHPFLYIVLDNEKILFSGIYQ</sequence>
<feature type="domain" description="Serpin" evidence="2">
    <location>
        <begin position="16"/>
        <end position="119"/>
    </location>
</feature>
<proteinExistence type="inferred from homology"/>
<dbReference type="InterPro" id="IPR000215">
    <property type="entry name" value="Serpin_fam"/>
</dbReference>
<dbReference type="Pfam" id="PF00079">
    <property type="entry name" value="Serpin"/>
    <property type="match status" value="1"/>
</dbReference>
<dbReference type="PANTHER" id="PTHR11461">
    <property type="entry name" value="SERINE PROTEASE INHIBITOR, SERPIN"/>
    <property type="match status" value="1"/>
</dbReference>
<dbReference type="GO" id="GO:0004867">
    <property type="term" value="F:serine-type endopeptidase inhibitor activity"/>
    <property type="evidence" value="ECO:0007669"/>
    <property type="project" value="InterPro"/>
</dbReference>
<evidence type="ECO:0000259" key="2">
    <source>
        <dbReference type="Pfam" id="PF00079"/>
    </source>
</evidence>